<accession>A0A927Q0F6</accession>
<dbReference type="EMBL" id="JACYXZ010000003">
    <property type="protein sequence ID" value="MBD8870585.1"/>
    <property type="molecule type" value="Genomic_DNA"/>
</dbReference>
<gene>
    <name evidence="2" type="ORF">IE331_13195</name>
</gene>
<reference evidence="2" key="1">
    <citation type="submission" date="2020-09" db="EMBL/GenBank/DDBJ databases">
        <title>Nocardioides sp. strain MJB4 16S ribosomal RNA gene Genome sequencing and assembly.</title>
        <authorList>
            <person name="Kim I."/>
        </authorList>
    </citation>
    <scope>NUCLEOTIDE SEQUENCE</scope>
    <source>
        <strain evidence="2">MJB4</strain>
    </source>
</reference>
<proteinExistence type="predicted"/>
<keyword evidence="3" id="KW-1185">Reference proteome</keyword>
<name>A0A927Q0F6_9ACTN</name>
<evidence type="ECO:0000256" key="1">
    <source>
        <dbReference type="SAM" id="MobiDB-lite"/>
    </source>
</evidence>
<dbReference type="AlphaFoldDB" id="A0A927Q0F6"/>
<comment type="caution">
    <text evidence="2">The sequence shown here is derived from an EMBL/GenBank/DDBJ whole genome shotgun (WGS) entry which is preliminary data.</text>
</comment>
<sequence length="418" mass="45965">MPKSRNREKRNRSHAERRRARERRDRAGRRLAAETAEEFRAAHPLTAEEHRHFVLTAAAEAAGDAERAWLHCSLVGRFAGTERERRLRQLADLTPTAPGWVWSRWVLEQACRDVSDAAHERQAWAVDGTVRAAYGEWLRPGDGGIDPLALLLEILARDWVYRQLFLYDGGGLRHFLDTGARAPLLARSDRIDGWSGAPMGGYRLLGESATRVVFRDLETREDVEVPNIGTASELCPGEHSIGRLVPISTESGLMFESAPMPVPGSVARAVAAAPDHWLDSIGVACRADQLPSGFSRRLHHPLVTDVPMLAWRFAAYPSTEEAVAAIAGTGAQRIVDDAVRLCRLALLRLEELHRGGDAAWPLLGAALLEPGVVRAVRGELVAPEYAAAWARLADLLVEPARGTCLRLAEECRPWGDAA</sequence>
<evidence type="ECO:0000313" key="3">
    <source>
        <dbReference type="Proteomes" id="UP000616839"/>
    </source>
</evidence>
<feature type="compositionally biased region" description="Basic residues" evidence="1">
    <location>
        <begin position="1"/>
        <end position="29"/>
    </location>
</feature>
<organism evidence="2 3">
    <name type="scientific">Nocardioides donggukensis</name>
    <dbReference type="NCBI Taxonomy" id="2774019"/>
    <lineage>
        <taxon>Bacteria</taxon>
        <taxon>Bacillati</taxon>
        <taxon>Actinomycetota</taxon>
        <taxon>Actinomycetes</taxon>
        <taxon>Propionibacteriales</taxon>
        <taxon>Nocardioidaceae</taxon>
        <taxon>Nocardioides</taxon>
    </lineage>
</organism>
<dbReference type="Proteomes" id="UP000616839">
    <property type="component" value="Unassembled WGS sequence"/>
</dbReference>
<evidence type="ECO:0000313" key="2">
    <source>
        <dbReference type="EMBL" id="MBD8870585.1"/>
    </source>
</evidence>
<dbReference type="RefSeq" id="WP_192143868.1">
    <property type="nucleotide sequence ID" value="NZ_JACYXZ010000003.1"/>
</dbReference>
<feature type="region of interest" description="Disordered" evidence="1">
    <location>
        <begin position="1"/>
        <end position="30"/>
    </location>
</feature>
<protein>
    <submittedName>
        <fullName evidence="2">Uncharacterized protein</fullName>
    </submittedName>
</protein>